<dbReference type="PANTHER" id="PTHR24123:SF33">
    <property type="entry name" value="PROTEIN HOS4"/>
    <property type="match status" value="1"/>
</dbReference>
<dbReference type="OrthoDB" id="194358at2759"/>
<dbReference type="VEuPathDB" id="FungiDB:ASPFODRAFT_173381"/>
<reference evidence="7" key="2">
    <citation type="submission" date="2016-02" db="EMBL/GenBank/DDBJ databases">
        <title>Genome sequencing of Aspergillus luchuensis NBRC 4314.</title>
        <authorList>
            <person name="Yamada O."/>
        </authorList>
    </citation>
    <scope>NUCLEOTIDE SEQUENCE [LARGE SCALE GENOMIC DNA]</scope>
    <source>
        <strain evidence="7">RIB 2604</strain>
    </source>
</reference>
<evidence type="ECO:0000256" key="3">
    <source>
        <dbReference type="PROSITE-ProRule" id="PRU00023"/>
    </source>
</evidence>
<evidence type="ECO:0000256" key="2">
    <source>
        <dbReference type="ARBA" id="ARBA00023043"/>
    </source>
</evidence>
<dbReference type="Proteomes" id="UP000075230">
    <property type="component" value="Unassembled WGS sequence"/>
</dbReference>
<proteinExistence type="predicted"/>
<dbReference type="PRINTS" id="PR01415">
    <property type="entry name" value="ANKYRIN"/>
</dbReference>
<name>A0A146FC50_ASPKA</name>
<evidence type="ECO:0000313" key="6">
    <source>
        <dbReference type="EMBL" id="GAT23242.1"/>
    </source>
</evidence>
<feature type="repeat" description="ANK" evidence="3">
    <location>
        <begin position="862"/>
        <end position="894"/>
    </location>
</feature>
<reference evidence="5" key="3">
    <citation type="submission" date="2021-01" db="EMBL/GenBank/DDBJ databases">
        <authorList>
            <consortium name="Aspergillus luchuensis mut. kawachii IFO 4304 genome sequencing consortium"/>
            <person name="Kazuki M."/>
            <person name="Futagami T."/>
        </authorList>
    </citation>
    <scope>NUCLEOTIDE SEQUENCE</scope>
    <source>
        <strain evidence="5">IFO 4308</strain>
    </source>
</reference>
<feature type="repeat" description="ANK" evidence="3">
    <location>
        <begin position="745"/>
        <end position="777"/>
    </location>
</feature>
<dbReference type="RefSeq" id="XP_041537121.1">
    <property type="nucleotide sequence ID" value="XM_041686780.1"/>
</dbReference>
<reference evidence="5" key="4">
    <citation type="submission" date="2021-02" db="EMBL/GenBank/DDBJ databases">
        <title>Aspergillus luchuensis mut. kawachii IFO 4304 genome sequence.</title>
        <authorList>
            <person name="Mori K."/>
            <person name="Kadooka C."/>
            <person name="Goto M."/>
            <person name="Futagami T."/>
        </authorList>
    </citation>
    <scope>NUCLEOTIDE SEQUENCE</scope>
    <source>
        <strain evidence="5">IFO 4308</strain>
    </source>
</reference>
<dbReference type="SUPFAM" id="SSF48403">
    <property type="entry name" value="Ankyrin repeat"/>
    <property type="match status" value="3"/>
</dbReference>
<evidence type="ECO:0000256" key="1">
    <source>
        <dbReference type="ARBA" id="ARBA00022737"/>
    </source>
</evidence>
<dbReference type="EMBL" id="AP024425">
    <property type="protein sequence ID" value="BCR93355.1"/>
    <property type="molecule type" value="Genomic_DNA"/>
</dbReference>
<evidence type="ECO:0000259" key="4">
    <source>
        <dbReference type="Pfam" id="PF14420"/>
    </source>
</evidence>
<protein>
    <submittedName>
        <fullName evidence="6">Ankyrin repeat-containing protein</fullName>
    </submittedName>
</protein>
<dbReference type="KEGG" id="aluc:AKAW2_10401S"/>
<dbReference type="Pfam" id="PF12796">
    <property type="entry name" value="Ank_2"/>
    <property type="match status" value="5"/>
</dbReference>
<feature type="repeat" description="ANK" evidence="3">
    <location>
        <begin position="675"/>
        <end position="707"/>
    </location>
</feature>
<evidence type="ECO:0000313" key="5">
    <source>
        <dbReference type="EMBL" id="BCR93355.1"/>
    </source>
</evidence>
<accession>A0A146FC50</accession>
<dbReference type="Proteomes" id="UP000661280">
    <property type="component" value="Chromosome 1"/>
</dbReference>
<dbReference type="PROSITE" id="PS50088">
    <property type="entry name" value="ANK_REPEAT"/>
    <property type="match status" value="8"/>
</dbReference>
<dbReference type="VEuPathDB" id="FungiDB:ASPFODRAFT_43040"/>
<sequence length="1213" mass="132704">MSSKDAEWSKHKEEVSSLYRKNPLNRVMKHMIAKHGFHRKESEYKKKLKAWGVRKNGTTSAWVFVQREVAKRKLQGKEDYEVLMHGKIYTAKQAEREMARHVTYTTNCALEGENDSAPEGVEVRTPRLMPRSLVPTREVRTDNLPWIIFKYQSQFAVVRSLSTPAAHADMLNLPYNPIDGQSCSQSGHLAVNHRARGGACEVSSVNETNVFDLFLQDWVLQESPIDSSVDNFLLTPPAGFSHDPPSVFGPIIQGSDQENRISGPGFDSSIFSAPEPVKGHSALTVIRKLSIQRRINTENQQIDLHQLTGFLKRYVVEDHRSMSGLLSSDLGGLDDPSHLSQVFNTFVFLITNNLMIMEDIARVFWWSGANKYNWVFKEVFKLQCPTVNVLATKLIPAAVQAGDVELVSMLLSRGVDVNVSYSRMPSVGWSNLLSMAVDCRNIHMAGLLCAKGATPTVSSFAVYNRYTESIDTLWCNHNIDLLSLLLAYHADPETFVSDEKRGFPLVHAASKGHFSAVSLLLKAGARTHWYTQEHGNALQAAAAYGHEGVVRILIEAGADVNAIPDHWHPSSTRSRERCATLLSPLELAAKCNHTRVAQMLLLSGARTNVCPSVERFGLKVLETEFARWGEPGRMMGHDMPCAYAIQYAALNEDNELMSLLLDSGADPDSRISPDLGDTPLQIAAGRGDLSMTCVLLDRGAYVNAPPGKYSGRTAIQAAAAQGNLTVVERLLEAKADINAAAGWQNGRTAMQAAIESSQVLTGLILLQMGADINAKPGFRGGITTLQAAALSGNLVSLKVTLDKKGDVNAPAAPEDGLTALHAAIQNKDLEALRLLVQAGADVNERPSKPLSSPYMNNCFRAGNKTALQYAVYLGWLDGVRFLAQNGADIDALPPFPGDDAYTALGHAIEERDPQMIELLLKCGANPNSDYIHDDDSSTAFSFALENTCSLDIIDLLLEYGPSFNNLIGMESALETAVEVGQADVVKRIMTLMSQYCPEHYTRSLKTIMSHIMIDNDWAPDFEMVRLLIDAGADTNALYICDDNTLYHGTLLQRSVRRFASGPRISVVQLLLDNGAEINTPATDNLGTPLQLAILDEEVEIANLLIDHGADVNAHPAKNRGATALQAAAMHGYCGLAMRLLAKGADVAAPAAPIDGRLAIDGAAEHGYLDMVQLLLNAYGDRPNLSFVCRRAAAAAEREGHFDVMRWLLDYIQS</sequence>
<feature type="repeat" description="ANK" evidence="3">
    <location>
        <begin position="815"/>
        <end position="847"/>
    </location>
</feature>
<keyword evidence="8" id="KW-1185">Reference proteome</keyword>
<dbReference type="VEuPathDB" id="FungiDB:ASPFODRAFT_61024"/>
<feature type="domain" description="Clr5" evidence="4">
    <location>
        <begin position="5"/>
        <end position="55"/>
    </location>
</feature>
<keyword evidence="2 3" id="KW-0040">ANK repeat</keyword>
<dbReference type="Gene3D" id="1.25.40.20">
    <property type="entry name" value="Ankyrin repeat-containing domain"/>
    <property type="match status" value="4"/>
</dbReference>
<dbReference type="PANTHER" id="PTHR24123">
    <property type="entry name" value="ANKYRIN REPEAT-CONTAINING"/>
    <property type="match status" value="1"/>
</dbReference>
<dbReference type="GeneID" id="64954680"/>
<keyword evidence="1" id="KW-0677">Repeat</keyword>
<dbReference type="EMBL" id="BCWF01000017">
    <property type="protein sequence ID" value="GAT23242.1"/>
    <property type="molecule type" value="Genomic_DNA"/>
</dbReference>
<feature type="repeat" description="ANK" evidence="3">
    <location>
        <begin position="533"/>
        <end position="565"/>
    </location>
</feature>
<dbReference type="PROSITE" id="PS50297">
    <property type="entry name" value="ANK_REP_REGION"/>
    <property type="match status" value="7"/>
</dbReference>
<feature type="repeat" description="ANK" evidence="3">
    <location>
        <begin position="1084"/>
        <end position="1116"/>
    </location>
</feature>
<organism evidence="6 7">
    <name type="scientific">Aspergillus kawachii</name>
    <name type="common">White koji mold</name>
    <name type="synonym">Aspergillus awamori var. kawachi</name>
    <dbReference type="NCBI Taxonomy" id="1069201"/>
    <lineage>
        <taxon>Eukaryota</taxon>
        <taxon>Fungi</taxon>
        <taxon>Dikarya</taxon>
        <taxon>Ascomycota</taxon>
        <taxon>Pezizomycotina</taxon>
        <taxon>Eurotiomycetes</taxon>
        <taxon>Eurotiomycetidae</taxon>
        <taxon>Eurotiales</taxon>
        <taxon>Aspergillaceae</taxon>
        <taxon>Aspergillus</taxon>
        <taxon>Aspergillus subgen. Circumdati</taxon>
    </lineage>
</organism>
<gene>
    <name evidence="5" type="ORF">AKAW2_10401S</name>
    <name evidence="6" type="ORF">RIB2604_01703800</name>
</gene>
<evidence type="ECO:0000313" key="7">
    <source>
        <dbReference type="Proteomes" id="UP000075230"/>
    </source>
</evidence>
<feature type="repeat" description="ANK" evidence="3">
    <location>
        <begin position="710"/>
        <end position="742"/>
    </location>
</feature>
<dbReference type="SMART" id="SM00248">
    <property type="entry name" value="ANK"/>
    <property type="match status" value="20"/>
</dbReference>
<feature type="repeat" description="ANK" evidence="3">
    <location>
        <begin position="1119"/>
        <end position="1151"/>
    </location>
</feature>
<dbReference type="VEuPathDB" id="FungiDB:ASPFODRAFT_711040"/>
<dbReference type="AlphaFoldDB" id="A0A146FC50"/>
<dbReference type="InterPro" id="IPR051165">
    <property type="entry name" value="Multifunctional_ANK_Repeat"/>
</dbReference>
<dbReference type="InterPro" id="IPR002110">
    <property type="entry name" value="Ankyrin_rpt"/>
</dbReference>
<evidence type="ECO:0000313" key="8">
    <source>
        <dbReference type="Proteomes" id="UP000661280"/>
    </source>
</evidence>
<reference evidence="6 7" key="1">
    <citation type="journal article" date="2016" name="DNA Res.">
        <title>Genome sequence of Aspergillus luchuensis NBRC 4314.</title>
        <authorList>
            <person name="Yamada O."/>
            <person name="Machida M."/>
            <person name="Hosoyama A."/>
            <person name="Goto M."/>
            <person name="Takahashi T."/>
            <person name="Futagami T."/>
            <person name="Yamagata Y."/>
            <person name="Takeuchi M."/>
            <person name="Kobayashi T."/>
            <person name="Koike H."/>
            <person name="Abe K."/>
            <person name="Asai K."/>
            <person name="Arita M."/>
            <person name="Fujita N."/>
            <person name="Fukuda K."/>
            <person name="Higa K."/>
            <person name="Horikawa H."/>
            <person name="Ishikawa T."/>
            <person name="Jinno K."/>
            <person name="Kato Y."/>
            <person name="Kirimura K."/>
            <person name="Mizutani O."/>
            <person name="Nakasone K."/>
            <person name="Sano M."/>
            <person name="Shiraishi Y."/>
            <person name="Tsukahara M."/>
            <person name="Gomi K."/>
        </authorList>
    </citation>
    <scope>NUCLEOTIDE SEQUENCE [LARGE SCALE GENOMIC DNA]</scope>
    <source>
        <strain evidence="6 7">RIB 2604</strain>
    </source>
</reference>
<dbReference type="InterPro" id="IPR025676">
    <property type="entry name" value="Clr5_dom"/>
</dbReference>
<dbReference type="Pfam" id="PF14420">
    <property type="entry name" value="Clr5"/>
    <property type="match status" value="1"/>
</dbReference>
<dbReference type="InterPro" id="IPR036770">
    <property type="entry name" value="Ankyrin_rpt-contain_sf"/>
</dbReference>